<dbReference type="PANTHER" id="PTHR33781">
    <property type="entry name" value="PROTEIN PHYTOCHROME KINASE SUBSTRATE 1-RELATED"/>
    <property type="match status" value="1"/>
</dbReference>
<name>A0A2C9VPD3_MANES</name>
<keyword evidence="3" id="KW-1185">Reference proteome</keyword>
<dbReference type="InterPro" id="IPR039615">
    <property type="entry name" value="PKS"/>
</dbReference>
<sequence>MDAEIKSTDLRDASFSYLTAAQQNYVVKLTESAQFTHPETISTQDTSIPFNLERTKPEGGEISVFRAEKYFNMKLDDVSAGSMDVNAGKFAQETMEKRVELHRLRSKGSLGTPSVSSESSWNSQTTLLANYRRNSSHSRRKKVNERWFFPGFTCKGSCSDDKSVYIDKSVPHTGFRVARNPIMLEGRKQSQSRFLTKDHEFRSPSFGKLSIGSNREDYLVLPTVNSGVQNLSVKREKQKTLEEDARKSIDVFGSHKIKKEDIASNLERKLSVLTWDAIPFPKAQNLPSTSASSQMYEEAESDASSDLFEIENLSCSTQPMFRNQTSDGISGCMTPPSRYEPSETSIEWSVVTASAADFYAISDYDEKKPAESSTKTSVLASTPRSRRSNILLGCKNEKAVQVAESAYRRSEKAKPHLHEHASTPVMRKLPADSEVKDFDFP</sequence>
<organism evidence="2 3">
    <name type="scientific">Manihot esculenta</name>
    <name type="common">Cassava</name>
    <name type="synonym">Jatropha manihot</name>
    <dbReference type="NCBI Taxonomy" id="3983"/>
    <lineage>
        <taxon>Eukaryota</taxon>
        <taxon>Viridiplantae</taxon>
        <taxon>Streptophyta</taxon>
        <taxon>Embryophyta</taxon>
        <taxon>Tracheophyta</taxon>
        <taxon>Spermatophyta</taxon>
        <taxon>Magnoliopsida</taxon>
        <taxon>eudicotyledons</taxon>
        <taxon>Gunneridae</taxon>
        <taxon>Pentapetalae</taxon>
        <taxon>rosids</taxon>
        <taxon>fabids</taxon>
        <taxon>Malpighiales</taxon>
        <taxon>Euphorbiaceae</taxon>
        <taxon>Crotonoideae</taxon>
        <taxon>Manihoteae</taxon>
        <taxon>Manihot</taxon>
    </lineage>
</organism>
<evidence type="ECO:0000256" key="1">
    <source>
        <dbReference type="SAM" id="MobiDB-lite"/>
    </source>
</evidence>
<dbReference type="AlphaFoldDB" id="A0A2C9VPD3"/>
<protein>
    <submittedName>
        <fullName evidence="2">Uncharacterized protein</fullName>
    </submittedName>
</protein>
<evidence type="ECO:0000313" key="2">
    <source>
        <dbReference type="EMBL" id="OAY47632.1"/>
    </source>
</evidence>
<reference evidence="3" key="1">
    <citation type="journal article" date="2016" name="Nat. Biotechnol.">
        <title>Sequencing wild and cultivated cassava and related species reveals extensive interspecific hybridization and genetic diversity.</title>
        <authorList>
            <person name="Bredeson J.V."/>
            <person name="Lyons J.B."/>
            <person name="Prochnik S.E."/>
            <person name="Wu G.A."/>
            <person name="Ha C.M."/>
            <person name="Edsinger-Gonzales E."/>
            <person name="Grimwood J."/>
            <person name="Schmutz J."/>
            <person name="Rabbi I.Y."/>
            <person name="Egesi C."/>
            <person name="Nauluvula P."/>
            <person name="Lebot V."/>
            <person name="Ndunguru J."/>
            <person name="Mkamilo G."/>
            <person name="Bart R.S."/>
            <person name="Setter T.L."/>
            <person name="Gleadow R.M."/>
            <person name="Kulakow P."/>
            <person name="Ferguson M.E."/>
            <person name="Rounsley S."/>
            <person name="Rokhsar D.S."/>
        </authorList>
    </citation>
    <scope>NUCLEOTIDE SEQUENCE [LARGE SCALE GENOMIC DNA]</scope>
    <source>
        <strain evidence="3">cv. AM560-2</strain>
    </source>
</reference>
<evidence type="ECO:0000313" key="3">
    <source>
        <dbReference type="Proteomes" id="UP000091857"/>
    </source>
</evidence>
<proteinExistence type="predicted"/>
<dbReference type="OrthoDB" id="760005at2759"/>
<feature type="region of interest" description="Disordered" evidence="1">
    <location>
        <begin position="405"/>
        <end position="441"/>
    </location>
</feature>
<dbReference type="STRING" id="3983.A0A2C9VPD3"/>
<dbReference type="PANTHER" id="PTHR33781:SF3">
    <property type="entry name" value="PROTEIN PHYTOCHROME KINASE SUBSTRATE 3"/>
    <property type="match status" value="1"/>
</dbReference>
<accession>A0A2C9VPD3</accession>
<feature type="compositionally biased region" description="Basic and acidic residues" evidence="1">
    <location>
        <begin position="406"/>
        <end position="421"/>
    </location>
</feature>
<dbReference type="EMBL" id="CM004392">
    <property type="protein sequence ID" value="OAY47632.1"/>
    <property type="molecule type" value="Genomic_DNA"/>
</dbReference>
<dbReference type="Proteomes" id="UP000091857">
    <property type="component" value="Chromosome 6"/>
</dbReference>
<feature type="compositionally biased region" description="Basic and acidic residues" evidence="1">
    <location>
        <begin position="429"/>
        <end position="441"/>
    </location>
</feature>
<comment type="caution">
    <text evidence="2">The sequence shown here is derived from an EMBL/GenBank/DDBJ whole genome shotgun (WGS) entry which is preliminary data.</text>
</comment>
<dbReference type="Gramene" id="Manes.06G093600.1.v8.1">
    <property type="protein sequence ID" value="Manes.06G093600.1.v8.1.CDS.1"/>
    <property type="gene ID" value="Manes.06G093600.v8.1"/>
</dbReference>
<dbReference type="GO" id="GO:0009638">
    <property type="term" value="P:phototropism"/>
    <property type="evidence" value="ECO:0007669"/>
    <property type="project" value="InterPro"/>
</dbReference>
<gene>
    <name evidence="2" type="ORF">MANES_06G093600v8</name>
</gene>